<feature type="chain" id="PRO_5012062668" description="Penicillin-binding protein activator LpoB" evidence="2">
    <location>
        <begin position="26"/>
        <end position="204"/>
    </location>
</feature>
<reference evidence="3 6" key="2">
    <citation type="submission" date="2017-05" db="EMBL/GenBank/DDBJ databases">
        <title>Complete and WGS of Bordetella genogroups.</title>
        <authorList>
            <person name="Spilker T."/>
            <person name="LiPuma J."/>
        </authorList>
    </citation>
    <scope>NUCLEOTIDE SEQUENCE [LARGE SCALE GENOMIC DNA]</scope>
    <source>
        <strain evidence="3 6">AU17610</strain>
    </source>
</reference>
<evidence type="ECO:0000256" key="1">
    <source>
        <dbReference type="NCBIfam" id="TIGR02722"/>
    </source>
</evidence>
<dbReference type="Pfam" id="PF13036">
    <property type="entry name" value="LpoB"/>
    <property type="match status" value="1"/>
</dbReference>
<dbReference type="Proteomes" id="UP000217005">
    <property type="component" value="Unassembled WGS sequence"/>
</dbReference>
<keyword evidence="5" id="KW-1185">Reference proteome</keyword>
<keyword evidence="2" id="KW-0732">Signal</keyword>
<protein>
    <recommendedName>
        <fullName evidence="1">Penicillin-binding protein activator LpoB</fullName>
    </recommendedName>
</protein>
<reference evidence="4 5" key="1">
    <citation type="submission" date="2017-05" db="EMBL/GenBank/DDBJ databases">
        <title>Complete and WGS of Bordetella genogroups.</title>
        <authorList>
            <person name="Spilker T."/>
            <person name="Lipuma J."/>
        </authorList>
    </citation>
    <scope>NUCLEOTIDE SEQUENCE [LARGE SCALE GENOMIC DNA]</scope>
    <source>
        <strain evidence="4 5">AU9795</strain>
    </source>
</reference>
<dbReference type="NCBIfam" id="TIGR02722">
    <property type="entry name" value="lp"/>
    <property type="match status" value="1"/>
</dbReference>
<dbReference type="PROSITE" id="PS51257">
    <property type="entry name" value="PROKAR_LIPOPROTEIN"/>
    <property type="match status" value="1"/>
</dbReference>
<name>A0A261SGJ4_9BORD</name>
<comment type="caution">
    <text evidence="3">The sequence shown here is derived from an EMBL/GenBank/DDBJ whole genome shotgun (WGS) entry which is preliminary data.</text>
</comment>
<dbReference type="GO" id="GO:0031241">
    <property type="term" value="C:periplasmic side of cell outer membrane"/>
    <property type="evidence" value="ECO:0007669"/>
    <property type="project" value="TreeGrafter"/>
</dbReference>
<sequence length="204" mass="22525">MKSSFRSGVSSARIALVLGAMLALAGCQTTQPTVGSSDVSYGDTKAVETVTNEFGSTDLQMIAESMTGSLLESPVLDGRPTLTLAPVLNKTSEYIDTKSIMNTIQTRLVKSGKVRFTRSMDEMQSGVEELQRQNQSGLYKNQGRAKMGNMSGARFMLEGEITSIVKRGRDVKDVYYKITLKLYDVAEGTIEWQDEKEIRKTSRR</sequence>
<dbReference type="GO" id="GO:0009252">
    <property type="term" value="P:peptidoglycan biosynthetic process"/>
    <property type="evidence" value="ECO:0007669"/>
    <property type="project" value="TreeGrafter"/>
</dbReference>
<evidence type="ECO:0000256" key="2">
    <source>
        <dbReference type="SAM" id="SignalP"/>
    </source>
</evidence>
<dbReference type="EMBL" id="NEVR01000004">
    <property type="protein sequence ID" value="OZI58877.1"/>
    <property type="molecule type" value="Genomic_DNA"/>
</dbReference>
<evidence type="ECO:0000313" key="4">
    <source>
        <dbReference type="EMBL" id="OZI58877.1"/>
    </source>
</evidence>
<feature type="signal peptide" evidence="2">
    <location>
        <begin position="1"/>
        <end position="25"/>
    </location>
</feature>
<dbReference type="RefSeq" id="WP_094826990.1">
    <property type="nucleotide sequence ID" value="NZ_NEVL01000003.1"/>
</dbReference>
<evidence type="ECO:0000313" key="6">
    <source>
        <dbReference type="Proteomes" id="UP000217005"/>
    </source>
</evidence>
<dbReference type="EMBL" id="NEVL01000003">
    <property type="protein sequence ID" value="OZI36181.1"/>
    <property type="molecule type" value="Genomic_DNA"/>
</dbReference>
<dbReference type="Gene3D" id="3.40.50.10610">
    <property type="entry name" value="ABC-type transport auxiliary lipoprotein component"/>
    <property type="match status" value="1"/>
</dbReference>
<dbReference type="AlphaFoldDB" id="A0A261SGJ4"/>
<gene>
    <name evidence="4" type="ORF">CAL27_19605</name>
    <name evidence="3" type="ORF">CEG14_14240</name>
</gene>
<dbReference type="GO" id="GO:0030234">
    <property type="term" value="F:enzyme regulator activity"/>
    <property type="evidence" value="ECO:0007669"/>
    <property type="project" value="TreeGrafter"/>
</dbReference>
<dbReference type="OrthoDB" id="9803653at2"/>
<dbReference type="InterPro" id="IPR014094">
    <property type="entry name" value="LpoB"/>
</dbReference>
<evidence type="ECO:0000313" key="5">
    <source>
        <dbReference type="Proteomes" id="UP000216354"/>
    </source>
</evidence>
<dbReference type="PANTHER" id="PTHR40593:SF1">
    <property type="entry name" value="PENICILLIN-BINDING PROTEIN ACTIVATOR LPOB"/>
    <property type="match status" value="1"/>
</dbReference>
<proteinExistence type="predicted"/>
<organism evidence="3 6">
    <name type="scientific">Bordetella genomosp. 1</name>
    <dbReference type="NCBI Taxonomy" id="1395607"/>
    <lineage>
        <taxon>Bacteria</taxon>
        <taxon>Pseudomonadati</taxon>
        <taxon>Pseudomonadota</taxon>
        <taxon>Betaproteobacteria</taxon>
        <taxon>Burkholderiales</taxon>
        <taxon>Alcaligenaceae</taxon>
        <taxon>Bordetella</taxon>
    </lineage>
</organism>
<accession>A0A261SGJ4</accession>
<dbReference type="Proteomes" id="UP000216354">
    <property type="component" value="Unassembled WGS sequence"/>
</dbReference>
<evidence type="ECO:0000313" key="3">
    <source>
        <dbReference type="EMBL" id="OZI36181.1"/>
    </source>
</evidence>
<dbReference type="PANTHER" id="PTHR40593">
    <property type="entry name" value="PENICILLIN-BINDING PROTEIN ACTIVATOR LPOB"/>
    <property type="match status" value="1"/>
</dbReference>